<reference evidence="3 4" key="1">
    <citation type="submission" date="2020-04" db="EMBL/GenBank/DDBJ databases">
        <title>Plant Genome Project.</title>
        <authorList>
            <person name="Zhang R.-G."/>
        </authorList>
    </citation>
    <scope>NUCLEOTIDE SEQUENCE [LARGE SCALE GENOMIC DNA]</scope>
    <source>
        <strain evidence="3">YNK0</strain>
        <tissue evidence="3">Leaf</tissue>
    </source>
</reference>
<proteinExistence type="predicted"/>
<dbReference type="EMBL" id="JABCRI010000024">
    <property type="protein sequence ID" value="KAF8377886.1"/>
    <property type="molecule type" value="Genomic_DNA"/>
</dbReference>
<dbReference type="Pfam" id="PF13325">
    <property type="entry name" value="MCRS_N"/>
    <property type="match status" value="1"/>
</dbReference>
<dbReference type="OMA" id="FIFHINQ"/>
<dbReference type="PANTHER" id="PTHR13233">
    <property type="entry name" value="MICROSPHERULE PROTEIN 1"/>
    <property type="match status" value="1"/>
</dbReference>
<dbReference type="GO" id="GO:0071339">
    <property type="term" value="C:MLL1 complex"/>
    <property type="evidence" value="ECO:0007669"/>
    <property type="project" value="InterPro"/>
</dbReference>
<organism evidence="3 4">
    <name type="scientific">Tetracentron sinense</name>
    <name type="common">Spur-leaf</name>
    <dbReference type="NCBI Taxonomy" id="13715"/>
    <lineage>
        <taxon>Eukaryota</taxon>
        <taxon>Viridiplantae</taxon>
        <taxon>Streptophyta</taxon>
        <taxon>Embryophyta</taxon>
        <taxon>Tracheophyta</taxon>
        <taxon>Spermatophyta</taxon>
        <taxon>Magnoliopsida</taxon>
        <taxon>Trochodendrales</taxon>
        <taxon>Trochodendraceae</taxon>
        <taxon>Tetracentron</taxon>
    </lineage>
</organism>
<dbReference type="SUPFAM" id="SSF49879">
    <property type="entry name" value="SMAD/FHA domain"/>
    <property type="match status" value="1"/>
</dbReference>
<keyword evidence="4" id="KW-1185">Reference proteome</keyword>
<dbReference type="Pfam" id="PF00498">
    <property type="entry name" value="FHA"/>
    <property type="match status" value="1"/>
</dbReference>
<dbReference type="GO" id="GO:0031011">
    <property type="term" value="C:Ino80 complex"/>
    <property type="evidence" value="ECO:0007669"/>
    <property type="project" value="InterPro"/>
</dbReference>
<evidence type="ECO:0000313" key="3">
    <source>
        <dbReference type="EMBL" id="KAF8377886.1"/>
    </source>
</evidence>
<dbReference type="GO" id="GO:0045944">
    <property type="term" value="P:positive regulation of transcription by RNA polymerase II"/>
    <property type="evidence" value="ECO:0007669"/>
    <property type="project" value="TreeGrafter"/>
</dbReference>
<dbReference type="InterPro" id="IPR037912">
    <property type="entry name" value="MCRS1"/>
</dbReference>
<sequence length="1107" mass="121546">MTIPQHSNKPPTHPSNNSTDQNEVELSIKNCLTSFTKASIRKPDSRIRNRSTKIKAFVAKEGSKKSDEKIYLRSRSKRPDQADSIAVSAIPNNDNNMRWRNGRSGTKGASDKQRRGVAVVVVFEIVVIDIPDAANAPAAATIPRQRLLRRRRQFGLDMGAFAPISHWIPEDDLLLKNAVESGANRSVTVKTLAARLVISSSNVVSDAVAGASLESLAKGAVQFSRRFSVRELQDRWHSLLYDPDISAKASAHMVEFELSATNIPSKSNRSGYSKENELVPGKRKVESVRRHYYAMRKRNRNKPCNTIDLSFLKGPSVHNCTGNRGGCQEQLPLHYEPAVGNCMLGDHITNHFGQNFDIVHHAFPQMVEDAAAAADSIGGPAHAYHTGHCNSLEDVYGFVENVSPVSVEEDVGNGIRHSFEHNNVQKDIPHILGKDMSALGNCSGVEEMGSSQSLPMGNILEKDELEAKPLSTFNSINNIPGNVCSGFGGSQGFNSPVSDCSASFHQMGYSSPLPRMPIWKTIEDISAPAMPIDGSLGHKEQAAGDTLTFPDDDGKKINSSGCDVVHSESKMKDRMSGDEGDFAELSNSLLNFTNEEELLFMGVDEKDMMDGSCLDGLNSLLLSSPNDVHQDDIPSITEPKGSVASDTYLDIHGVACPGELGDIGDPSSSGHDDGHNFCDREVNVPSFTAAPNSHYPELCDGVICCTFNTEDPEIPYNDDFSSNQVSMSFASSVMQPNFEETRDPASSFAKDFCDNRKSSKRGLSLMKEGENPIQPFLPSQMIGLLPKIGPKTPNHLGGCYGVRSEFPEGESLAAASRHAVTACGEEITEVELGKHHDFDNSIDSFQEKPIHGSDHIKSNFRNSASGFIQEVDAPATILNHLSVHAESGSIEMAFPEPVVNPSTSDQEEQFSESDNDLPYYSDVEALILGMDLGPDVQDANFSKEVSRYQNEETKRAIIRLEQSAHSYMQRAIASHGAFAILRGRHLKHYIRKPKVLLGRATDDINVDIDLGREGRANTISRRQAIIKMDEDGSFYLRNLGKCSVFVNNKEVATGQRLGLSSSCLIEIRAMRFMFEMNQTSVRQYVANITQRNQEKSTMFEWSPEEVP</sequence>
<dbReference type="FunFam" id="2.60.200.20:FF:000052">
    <property type="entry name" value="Microspherule protein 1"/>
    <property type="match status" value="1"/>
</dbReference>
<dbReference type="Proteomes" id="UP000655225">
    <property type="component" value="Unassembled WGS sequence"/>
</dbReference>
<name>A0A834Y983_TETSI</name>
<accession>A0A834Y983</accession>
<feature type="region of interest" description="Disordered" evidence="1">
    <location>
        <begin position="91"/>
        <end position="111"/>
    </location>
</feature>
<dbReference type="AlphaFoldDB" id="A0A834Y983"/>
<protein>
    <recommendedName>
        <fullName evidence="2">FHA domain-containing protein</fullName>
    </recommendedName>
</protein>
<dbReference type="GO" id="GO:0002151">
    <property type="term" value="F:G-quadruplex RNA binding"/>
    <property type="evidence" value="ECO:0007669"/>
    <property type="project" value="InterPro"/>
</dbReference>
<dbReference type="InterPro" id="IPR025999">
    <property type="entry name" value="MCRS_N"/>
</dbReference>
<gene>
    <name evidence="3" type="ORF">HHK36_031274</name>
</gene>
<dbReference type="InterPro" id="IPR008984">
    <property type="entry name" value="SMAD_FHA_dom_sf"/>
</dbReference>
<dbReference type="PROSITE" id="PS50006">
    <property type="entry name" value="FHA_DOMAIN"/>
    <property type="match status" value="1"/>
</dbReference>
<dbReference type="PANTHER" id="PTHR13233:SF0">
    <property type="entry name" value="MICROSPHERULE PROTEIN 1"/>
    <property type="match status" value="1"/>
</dbReference>
<dbReference type="CDD" id="cd22687">
    <property type="entry name" value="FHA_MCRS1"/>
    <property type="match status" value="1"/>
</dbReference>
<feature type="domain" description="FHA" evidence="2">
    <location>
        <begin position="995"/>
        <end position="1051"/>
    </location>
</feature>
<comment type="caution">
    <text evidence="3">The sequence shown here is derived from an EMBL/GenBank/DDBJ whole genome shotgun (WGS) entry which is preliminary data.</text>
</comment>
<feature type="compositionally biased region" description="Polar residues" evidence="1">
    <location>
        <begin position="1"/>
        <end position="21"/>
    </location>
</feature>
<dbReference type="OrthoDB" id="10262769at2759"/>
<evidence type="ECO:0000259" key="2">
    <source>
        <dbReference type="PROSITE" id="PS50006"/>
    </source>
</evidence>
<dbReference type="InterPro" id="IPR000253">
    <property type="entry name" value="FHA_dom"/>
</dbReference>
<evidence type="ECO:0000256" key="1">
    <source>
        <dbReference type="SAM" id="MobiDB-lite"/>
    </source>
</evidence>
<dbReference type="Gene3D" id="2.60.200.20">
    <property type="match status" value="1"/>
</dbReference>
<dbReference type="SMART" id="SM00240">
    <property type="entry name" value="FHA"/>
    <property type="match status" value="1"/>
</dbReference>
<dbReference type="GO" id="GO:0044545">
    <property type="term" value="C:NSL complex"/>
    <property type="evidence" value="ECO:0007669"/>
    <property type="project" value="TreeGrafter"/>
</dbReference>
<feature type="region of interest" description="Disordered" evidence="1">
    <location>
        <begin position="1"/>
        <end position="23"/>
    </location>
</feature>
<evidence type="ECO:0000313" key="4">
    <source>
        <dbReference type="Proteomes" id="UP000655225"/>
    </source>
</evidence>